<keyword evidence="2" id="KW-0949">S-adenosyl-L-methionine</keyword>
<comment type="cofactor">
    <cofactor evidence="1">
        <name>[4Fe-4S] cluster</name>
        <dbReference type="ChEBI" id="CHEBI:49883"/>
    </cofactor>
</comment>
<dbReference type="SUPFAM" id="SSF102114">
    <property type="entry name" value="Radical SAM enzymes"/>
    <property type="match status" value="1"/>
</dbReference>
<evidence type="ECO:0000256" key="1">
    <source>
        <dbReference type="ARBA" id="ARBA00001966"/>
    </source>
</evidence>
<keyword evidence="9" id="KW-1185">Reference proteome</keyword>
<evidence type="ECO:0000256" key="5">
    <source>
        <dbReference type="ARBA" id="ARBA00023014"/>
    </source>
</evidence>
<dbReference type="PANTHER" id="PTHR43728:SF1">
    <property type="entry name" value="FE-S OXIDOREDUCTASE"/>
    <property type="match status" value="1"/>
</dbReference>
<evidence type="ECO:0000313" key="9">
    <source>
        <dbReference type="Proteomes" id="UP000245535"/>
    </source>
</evidence>
<organism evidence="8 9">
    <name type="scientific">Sediminitomix flava</name>
    <dbReference type="NCBI Taxonomy" id="379075"/>
    <lineage>
        <taxon>Bacteria</taxon>
        <taxon>Pseudomonadati</taxon>
        <taxon>Bacteroidota</taxon>
        <taxon>Cytophagia</taxon>
        <taxon>Cytophagales</taxon>
        <taxon>Flammeovirgaceae</taxon>
        <taxon>Sediminitomix</taxon>
    </lineage>
</organism>
<dbReference type="Pfam" id="PF12345">
    <property type="entry name" value="DUF3641"/>
    <property type="match status" value="1"/>
</dbReference>
<dbReference type="GO" id="GO:0003824">
    <property type="term" value="F:catalytic activity"/>
    <property type="evidence" value="ECO:0007669"/>
    <property type="project" value="InterPro"/>
</dbReference>
<dbReference type="GO" id="GO:0051536">
    <property type="term" value="F:iron-sulfur cluster binding"/>
    <property type="evidence" value="ECO:0007669"/>
    <property type="project" value="UniProtKB-KW"/>
</dbReference>
<feature type="domain" description="Arsenosugar biosynthesis radical SAM protein ArsS-like C-terminal" evidence="7">
    <location>
        <begin position="216"/>
        <end position="350"/>
    </location>
</feature>
<keyword evidence="4" id="KW-0408">Iron</keyword>
<dbReference type="SFLD" id="SFLDS00029">
    <property type="entry name" value="Radical_SAM"/>
    <property type="match status" value="1"/>
</dbReference>
<evidence type="ECO:0000256" key="2">
    <source>
        <dbReference type="ARBA" id="ARBA00022691"/>
    </source>
</evidence>
<dbReference type="PANTHER" id="PTHR43728">
    <property type="entry name" value="SLR0304 PROTEIN"/>
    <property type="match status" value="1"/>
</dbReference>
<dbReference type="SFLD" id="SFLDG01067">
    <property type="entry name" value="SPASM/twitch_domain_containing"/>
    <property type="match status" value="1"/>
</dbReference>
<dbReference type="EMBL" id="QGDO01000001">
    <property type="protein sequence ID" value="PWJ44560.1"/>
    <property type="molecule type" value="Genomic_DNA"/>
</dbReference>
<sequence length="352" mass="39660">MTVKSLQSRAHILAKTEYQKELLSADINFQEKALPFFSETLKTHGHSDFLSGEIEILQINLGKMCNQVCEHCHVDAGPDREEIMTKETMEFCLAALKDSTIQTVDLTGGAPEMNPHFLWFVEEIRKLGKEVIVRSNLTILNANNKYKTYPSFFKEMGVTVISSLPCYTESNTDKQRGDGVFKRSIDALKTLNALGYGKEGSDFELHLVYNPGGASLPGSQEGLERDYKRELMENFGISFNQLFTITNLPISRFLDFLIQKNKYEEYLNTLIEAFNPAAVNGVMCKNTISVSWDGYLYDCDFNQMLEMKVSEKAPEHIKDFSVDKLTQRTIQVNRHCFGCTAGAGSSCQGTIV</sequence>
<comment type="caution">
    <text evidence="8">The sequence shown here is derived from an EMBL/GenBank/DDBJ whole genome shotgun (WGS) entry which is preliminary data.</text>
</comment>
<accession>A0A315ZHD1</accession>
<protein>
    <submittedName>
        <fullName evidence="8">Radical SAM/Cys-rich protein</fullName>
    </submittedName>
</protein>
<reference evidence="8 9" key="1">
    <citation type="submission" date="2018-03" db="EMBL/GenBank/DDBJ databases">
        <title>Genomic Encyclopedia of Archaeal and Bacterial Type Strains, Phase II (KMG-II): from individual species to whole genera.</title>
        <authorList>
            <person name="Goeker M."/>
        </authorList>
    </citation>
    <scope>NUCLEOTIDE SEQUENCE [LARGE SCALE GENOMIC DNA]</scope>
    <source>
        <strain evidence="8 9">DSM 28229</strain>
    </source>
</reference>
<dbReference type="OrthoDB" id="9810775at2"/>
<dbReference type="AlphaFoldDB" id="A0A315ZHD1"/>
<dbReference type="Pfam" id="PF04055">
    <property type="entry name" value="Radical_SAM"/>
    <property type="match status" value="1"/>
</dbReference>
<gene>
    <name evidence="8" type="ORF">BC781_101931</name>
</gene>
<dbReference type="Gene3D" id="3.20.20.70">
    <property type="entry name" value="Aldolase class I"/>
    <property type="match status" value="1"/>
</dbReference>
<dbReference type="InterPro" id="IPR007197">
    <property type="entry name" value="rSAM"/>
</dbReference>
<evidence type="ECO:0000256" key="3">
    <source>
        <dbReference type="ARBA" id="ARBA00022723"/>
    </source>
</evidence>
<keyword evidence="5" id="KW-0411">Iron-sulfur</keyword>
<evidence type="ECO:0000313" key="8">
    <source>
        <dbReference type="EMBL" id="PWJ44560.1"/>
    </source>
</evidence>
<dbReference type="InterPro" id="IPR024521">
    <property type="entry name" value="ArsS-like_C"/>
</dbReference>
<dbReference type="RefSeq" id="WP_109616046.1">
    <property type="nucleotide sequence ID" value="NZ_QGDO01000001.1"/>
</dbReference>
<dbReference type="InterPro" id="IPR013785">
    <property type="entry name" value="Aldolase_TIM"/>
</dbReference>
<dbReference type="InterPro" id="IPR026351">
    <property type="entry name" value="rSAM_ArsS-like"/>
</dbReference>
<dbReference type="InterPro" id="IPR058240">
    <property type="entry name" value="rSAM_sf"/>
</dbReference>
<dbReference type="GO" id="GO:0046872">
    <property type="term" value="F:metal ion binding"/>
    <property type="evidence" value="ECO:0007669"/>
    <property type="project" value="UniProtKB-KW"/>
</dbReference>
<dbReference type="CDD" id="cd01335">
    <property type="entry name" value="Radical_SAM"/>
    <property type="match status" value="1"/>
</dbReference>
<evidence type="ECO:0000259" key="7">
    <source>
        <dbReference type="Pfam" id="PF12345"/>
    </source>
</evidence>
<dbReference type="NCBIfam" id="TIGR04167">
    <property type="entry name" value="rSAM_SeCys"/>
    <property type="match status" value="1"/>
</dbReference>
<evidence type="ECO:0000259" key="6">
    <source>
        <dbReference type="Pfam" id="PF04055"/>
    </source>
</evidence>
<proteinExistence type="predicted"/>
<feature type="domain" description="Radical SAM core" evidence="6">
    <location>
        <begin position="59"/>
        <end position="197"/>
    </location>
</feature>
<dbReference type="Proteomes" id="UP000245535">
    <property type="component" value="Unassembled WGS sequence"/>
</dbReference>
<evidence type="ECO:0000256" key="4">
    <source>
        <dbReference type="ARBA" id="ARBA00023004"/>
    </source>
</evidence>
<keyword evidence="3" id="KW-0479">Metal-binding</keyword>
<name>A0A315ZHD1_SEDFL</name>